<dbReference type="SMART" id="SM00346">
    <property type="entry name" value="HTH_ICLR"/>
    <property type="match status" value="1"/>
</dbReference>
<dbReference type="EMBL" id="CAFBQK010000027">
    <property type="protein sequence ID" value="CAB5047964.1"/>
    <property type="molecule type" value="Genomic_DNA"/>
</dbReference>
<dbReference type="AlphaFoldDB" id="A0A6J7MHH1"/>
<evidence type="ECO:0000313" key="7">
    <source>
        <dbReference type="EMBL" id="CAB4844976.1"/>
    </source>
</evidence>
<dbReference type="PANTHER" id="PTHR30136:SF35">
    <property type="entry name" value="HTH-TYPE TRANSCRIPTIONAL REGULATOR RV1719"/>
    <property type="match status" value="1"/>
</dbReference>
<dbReference type="Pfam" id="PF01614">
    <property type="entry name" value="IclR_C"/>
    <property type="match status" value="1"/>
</dbReference>
<dbReference type="EMBL" id="CAEZYB010000005">
    <property type="protein sequence ID" value="CAB4694392.1"/>
    <property type="molecule type" value="Genomic_DNA"/>
</dbReference>
<keyword evidence="1" id="KW-0805">Transcription regulation</keyword>
<dbReference type="Gene3D" id="3.30.450.40">
    <property type="match status" value="1"/>
</dbReference>
<dbReference type="EMBL" id="CAFBOJ010000052">
    <property type="protein sequence ID" value="CAB4978742.1"/>
    <property type="molecule type" value="Genomic_DNA"/>
</dbReference>
<dbReference type="Pfam" id="PF09339">
    <property type="entry name" value="HTH_IclR"/>
    <property type="match status" value="1"/>
</dbReference>
<keyword evidence="2" id="KW-0238">DNA-binding</keyword>
<dbReference type="SUPFAM" id="SSF55781">
    <property type="entry name" value="GAF domain-like"/>
    <property type="match status" value="1"/>
</dbReference>
<dbReference type="InterPro" id="IPR036388">
    <property type="entry name" value="WH-like_DNA-bd_sf"/>
</dbReference>
<sequence>MPEKKNSSNIGSVTKALNLVDLVMAGPNEGLTLSEIAREMKSSKSATHATLRTLVDHNYLRMSEPGPRYLPGMALIRLGDLASARDPIASLSRSIMNELSKKTGLTVRIARNYDGYPVFIERIDGPGVVRFFTPLGIRELPHVSSAGKAILAELSDERIREIVEESGLEARTPKSITTLPKLMADIRKIRVRGYAVDDEEDAQGVVCIGAAFYDHFGQCAGGISATGLKSELPIEEIAKLGIKILKHAEAITKKLGGKVKVRG</sequence>
<dbReference type="InterPro" id="IPR036390">
    <property type="entry name" value="WH_DNA-bd_sf"/>
</dbReference>
<dbReference type="PANTHER" id="PTHR30136">
    <property type="entry name" value="HELIX-TURN-HELIX TRANSCRIPTIONAL REGULATOR, ICLR FAMILY"/>
    <property type="match status" value="1"/>
</dbReference>
<evidence type="ECO:0000259" key="4">
    <source>
        <dbReference type="PROSITE" id="PS51077"/>
    </source>
</evidence>
<dbReference type="GO" id="GO:0003677">
    <property type="term" value="F:DNA binding"/>
    <property type="evidence" value="ECO:0007669"/>
    <property type="project" value="UniProtKB-KW"/>
</dbReference>
<protein>
    <submittedName>
        <fullName evidence="8">Unannotated protein</fullName>
    </submittedName>
</protein>
<dbReference type="InterPro" id="IPR029016">
    <property type="entry name" value="GAF-like_dom_sf"/>
</dbReference>
<feature type="domain" description="HTH iclR-type" evidence="4">
    <location>
        <begin position="10"/>
        <end position="73"/>
    </location>
</feature>
<dbReference type="Gene3D" id="1.10.10.10">
    <property type="entry name" value="Winged helix-like DNA-binding domain superfamily/Winged helix DNA-binding domain"/>
    <property type="match status" value="1"/>
</dbReference>
<dbReference type="EMBL" id="CAFBRB010000014">
    <property type="protein sequence ID" value="CAB5072015.1"/>
    <property type="molecule type" value="Genomic_DNA"/>
</dbReference>
<evidence type="ECO:0000313" key="8">
    <source>
        <dbReference type="EMBL" id="CAB4978742.1"/>
    </source>
</evidence>
<evidence type="ECO:0000256" key="2">
    <source>
        <dbReference type="ARBA" id="ARBA00023125"/>
    </source>
</evidence>
<accession>A0A6J7MHH1</accession>
<dbReference type="InterPro" id="IPR014757">
    <property type="entry name" value="Tscrpt_reg_IclR_C"/>
</dbReference>
<reference evidence="8" key="1">
    <citation type="submission" date="2020-05" db="EMBL/GenBank/DDBJ databases">
        <authorList>
            <person name="Chiriac C."/>
            <person name="Salcher M."/>
            <person name="Ghai R."/>
            <person name="Kavagutti S V."/>
        </authorList>
    </citation>
    <scope>NUCLEOTIDE SEQUENCE</scope>
</reference>
<evidence type="ECO:0000256" key="3">
    <source>
        <dbReference type="ARBA" id="ARBA00023163"/>
    </source>
</evidence>
<evidence type="ECO:0000313" key="6">
    <source>
        <dbReference type="EMBL" id="CAB4694392.1"/>
    </source>
</evidence>
<gene>
    <name evidence="6" type="ORF">UFOPK2646_00094</name>
    <name evidence="7" type="ORF">UFOPK3241_01198</name>
    <name evidence="8" type="ORF">UFOPK3937_00607</name>
    <name evidence="9" type="ORF">UFOPK4265_00347</name>
    <name evidence="10" type="ORF">UFOPK4401_00259</name>
</gene>
<evidence type="ECO:0000256" key="1">
    <source>
        <dbReference type="ARBA" id="ARBA00023015"/>
    </source>
</evidence>
<dbReference type="InterPro" id="IPR005471">
    <property type="entry name" value="Tscrpt_reg_IclR_N"/>
</dbReference>
<dbReference type="SUPFAM" id="SSF46785">
    <property type="entry name" value="Winged helix' DNA-binding domain"/>
    <property type="match status" value="1"/>
</dbReference>
<dbReference type="InterPro" id="IPR050707">
    <property type="entry name" value="HTH_MetabolicPath_Reg"/>
</dbReference>
<evidence type="ECO:0000313" key="10">
    <source>
        <dbReference type="EMBL" id="CAB5072015.1"/>
    </source>
</evidence>
<keyword evidence="3" id="KW-0804">Transcription</keyword>
<dbReference type="GO" id="GO:0045892">
    <property type="term" value="P:negative regulation of DNA-templated transcription"/>
    <property type="evidence" value="ECO:0007669"/>
    <property type="project" value="TreeGrafter"/>
</dbReference>
<feature type="domain" description="IclR-ED" evidence="5">
    <location>
        <begin position="74"/>
        <end position="257"/>
    </location>
</feature>
<dbReference type="PROSITE" id="PS51078">
    <property type="entry name" value="ICLR_ED"/>
    <property type="match status" value="1"/>
</dbReference>
<organism evidence="8">
    <name type="scientific">freshwater metagenome</name>
    <dbReference type="NCBI Taxonomy" id="449393"/>
    <lineage>
        <taxon>unclassified sequences</taxon>
        <taxon>metagenomes</taxon>
        <taxon>ecological metagenomes</taxon>
    </lineage>
</organism>
<dbReference type="EMBL" id="CAFAZX010000084">
    <property type="protein sequence ID" value="CAB4844976.1"/>
    <property type="molecule type" value="Genomic_DNA"/>
</dbReference>
<dbReference type="PROSITE" id="PS51077">
    <property type="entry name" value="HTH_ICLR"/>
    <property type="match status" value="1"/>
</dbReference>
<evidence type="ECO:0000259" key="5">
    <source>
        <dbReference type="PROSITE" id="PS51078"/>
    </source>
</evidence>
<proteinExistence type="predicted"/>
<dbReference type="GO" id="GO:0003700">
    <property type="term" value="F:DNA-binding transcription factor activity"/>
    <property type="evidence" value="ECO:0007669"/>
    <property type="project" value="TreeGrafter"/>
</dbReference>
<name>A0A6J7MHH1_9ZZZZ</name>
<evidence type="ECO:0000313" key="9">
    <source>
        <dbReference type="EMBL" id="CAB5047964.1"/>
    </source>
</evidence>